<dbReference type="EMBL" id="JAAIWM010000004">
    <property type="protein sequence ID" value="NEY72753.1"/>
    <property type="molecule type" value="Genomic_DNA"/>
</dbReference>
<dbReference type="RefSeq" id="WP_163180202.1">
    <property type="nucleotide sequence ID" value="NZ_JAAIWM010000004.1"/>
</dbReference>
<organism evidence="1 2">
    <name type="scientific">Bacillus mesophilus</name>
    <dbReference type="NCBI Taxonomy" id="1808955"/>
    <lineage>
        <taxon>Bacteria</taxon>
        <taxon>Bacillati</taxon>
        <taxon>Bacillota</taxon>
        <taxon>Bacilli</taxon>
        <taxon>Bacillales</taxon>
        <taxon>Bacillaceae</taxon>
        <taxon>Bacillus</taxon>
    </lineage>
</organism>
<dbReference type="AlphaFoldDB" id="A0A6M0Q8Z3"/>
<name>A0A6M0Q8Z3_9BACI</name>
<gene>
    <name evidence="1" type="ORF">G4D63_13530</name>
</gene>
<evidence type="ECO:0000313" key="1">
    <source>
        <dbReference type="EMBL" id="NEY72753.1"/>
    </source>
</evidence>
<proteinExistence type="predicted"/>
<dbReference type="InterPro" id="IPR019658">
    <property type="entry name" value="DUF2515"/>
</dbReference>
<reference evidence="1 2" key="1">
    <citation type="submission" date="2020-02" db="EMBL/GenBank/DDBJ databases">
        <title>Bacillus aquiflavi sp. nov., isolated from yellow water of strong flavor Chinese baijiu in Yibin region of China.</title>
        <authorList>
            <person name="Xie J."/>
        </authorList>
    </citation>
    <scope>NUCLEOTIDE SEQUENCE [LARGE SCALE GENOMIC DNA]</scope>
    <source>
        <strain evidence="1 2">SA4</strain>
    </source>
</reference>
<comment type="caution">
    <text evidence="1">The sequence shown here is derived from an EMBL/GenBank/DDBJ whole genome shotgun (WGS) entry which is preliminary data.</text>
</comment>
<sequence length="365" mass="42793">MQVLKKVVRSLCKKQHLKTKATISKKELQSIEAKLSTSTDSPPNSGVPESELIKVIKEETKKYNLNNIIRTKAYLDYFLEHPEIHWSFLAHMVSRNGGWNMTDLKGSLISPLISSEKAVIFFEFLEKANALIFHDAYPQLLLYHHSKKRKKNLFHLLPYFSVSSFMKPIWDYFWETQNSSLLTVGLIINEQNYIQQRLIESELYQAEVLNTALFNAQEKLGFTDVFFPYRLKKLELAGVTVQDFNDVFVRIETGKKLYGILFFKIFEHAYKFATSTPHTGSRADFWPNVFTVKPNEKELFYSPTLEEAWSNYDHSFKLEPDWFTSSDMIKQLKEFYIPKNYKLTKNYKSDLERLDLLSDIKKVIT</sequence>
<protein>
    <submittedName>
        <fullName evidence="1">DUF2515 domain-containing protein</fullName>
    </submittedName>
</protein>
<accession>A0A6M0Q8Z3</accession>
<keyword evidence="2" id="KW-1185">Reference proteome</keyword>
<dbReference type="Pfam" id="PF10720">
    <property type="entry name" value="DUF2515"/>
    <property type="match status" value="1"/>
</dbReference>
<evidence type="ECO:0000313" key="2">
    <source>
        <dbReference type="Proteomes" id="UP000481043"/>
    </source>
</evidence>
<dbReference type="Proteomes" id="UP000481043">
    <property type="component" value="Unassembled WGS sequence"/>
</dbReference>